<gene>
    <name evidence="2" type="primary">LOC111134496</name>
</gene>
<dbReference type="OrthoDB" id="6208512at2759"/>
<accession>A0A8B8EI17</accession>
<evidence type="ECO:0000313" key="1">
    <source>
        <dbReference type="Proteomes" id="UP000694844"/>
    </source>
</evidence>
<dbReference type="KEGG" id="cvn:111134496"/>
<proteinExistence type="predicted"/>
<dbReference type="GeneID" id="111134496"/>
<dbReference type="RefSeq" id="XP_022339276.1">
    <property type="nucleotide sequence ID" value="XM_022483568.1"/>
</dbReference>
<evidence type="ECO:0000313" key="2">
    <source>
        <dbReference type="RefSeq" id="XP_022339276.1"/>
    </source>
</evidence>
<keyword evidence="1" id="KW-1185">Reference proteome</keyword>
<sequence length="171" mass="19441">MCIGMRINHANKIFVFLFITDTMVGLVLSVNTTWITAMELCANHSQAPFDPSENYEPEKKWTGTVKYNMSIGIVTLQIEKSEDDREKYCSAFILPLLNAIIWRNGTYCLSPLFELLEGTNEYKCTLADFNFMSIKDLPTQTHCMMHQGNSSQYVSCEEEINDGCQPTNKGL</sequence>
<dbReference type="Proteomes" id="UP000694844">
    <property type="component" value="Chromosome 5"/>
</dbReference>
<reference evidence="2" key="1">
    <citation type="submission" date="2025-08" db="UniProtKB">
        <authorList>
            <consortium name="RefSeq"/>
        </authorList>
    </citation>
    <scope>IDENTIFICATION</scope>
    <source>
        <tissue evidence="2">Whole sample</tissue>
    </source>
</reference>
<organism evidence="1 2">
    <name type="scientific">Crassostrea virginica</name>
    <name type="common">Eastern oyster</name>
    <dbReference type="NCBI Taxonomy" id="6565"/>
    <lineage>
        <taxon>Eukaryota</taxon>
        <taxon>Metazoa</taxon>
        <taxon>Spiralia</taxon>
        <taxon>Lophotrochozoa</taxon>
        <taxon>Mollusca</taxon>
        <taxon>Bivalvia</taxon>
        <taxon>Autobranchia</taxon>
        <taxon>Pteriomorphia</taxon>
        <taxon>Ostreida</taxon>
        <taxon>Ostreoidea</taxon>
        <taxon>Ostreidae</taxon>
        <taxon>Crassostrea</taxon>
    </lineage>
</organism>
<protein>
    <submittedName>
        <fullName evidence="2">Uncharacterized protein LOC111134496</fullName>
    </submittedName>
</protein>
<name>A0A8B8EI17_CRAVI</name>
<dbReference type="AlphaFoldDB" id="A0A8B8EI17"/>